<accession>A0A2Z6PCR9</accession>
<protein>
    <recommendedName>
        <fullName evidence="2">SKP1 component dimerisation domain-containing protein</fullName>
    </recommendedName>
</protein>
<sequence length="120" mass="13653">MAEESSQASSSSKMITLKSSDEGKHLAIVIEFIKKNKKEYDAEFGTERSIVDMMVLLLAANYLNVSSFSECLCQALAKRIENKSPEFVFKVFNVENDYSPEEEVELRKEVAWAFEGIDRD</sequence>
<dbReference type="Gene3D" id="3.30.710.10">
    <property type="entry name" value="Potassium Channel Kv1.1, Chain A"/>
    <property type="match status" value="1"/>
</dbReference>
<dbReference type="OrthoDB" id="2342932at2759"/>
<evidence type="ECO:0000313" key="4">
    <source>
        <dbReference type="Proteomes" id="UP000242715"/>
    </source>
</evidence>
<dbReference type="InterPro" id="IPR016897">
    <property type="entry name" value="SKP1"/>
</dbReference>
<comment type="pathway">
    <text evidence="1">Protein modification; protein ubiquitination.</text>
</comment>
<dbReference type="AlphaFoldDB" id="A0A2Z6PCR9"/>
<dbReference type="Proteomes" id="UP000242715">
    <property type="component" value="Unassembled WGS sequence"/>
</dbReference>
<gene>
    <name evidence="3" type="ORF">TSUD_98990</name>
</gene>
<dbReference type="Pfam" id="PF01466">
    <property type="entry name" value="Skp1"/>
    <property type="match status" value="1"/>
</dbReference>
<dbReference type="PANTHER" id="PTHR11165">
    <property type="entry name" value="SKP1"/>
    <property type="match status" value="1"/>
</dbReference>
<evidence type="ECO:0000256" key="1">
    <source>
        <dbReference type="ARBA" id="ARBA00004906"/>
    </source>
</evidence>
<dbReference type="InterPro" id="IPR036296">
    <property type="entry name" value="SKP1-like_dim_sf"/>
</dbReference>
<dbReference type="InterPro" id="IPR011333">
    <property type="entry name" value="SKP1/BTB/POZ_sf"/>
</dbReference>
<dbReference type="SUPFAM" id="SSF81382">
    <property type="entry name" value="Skp1 dimerisation domain-like"/>
    <property type="match status" value="1"/>
</dbReference>
<reference evidence="4" key="1">
    <citation type="journal article" date="2017" name="Front. Plant Sci.">
        <title>Climate Clever Clovers: New Paradigm to Reduce the Environmental Footprint of Ruminants by Breeding Low Methanogenic Forages Utilizing Haplotype Variation.</title>
        <authorList>
            <person name="Kaur P."/>
            <person name="Appels R."/>
            <person name="Bayer P.E."/>
            <person name="Keeble-Gagnere G."/>
            <person name="Wang J."/>
            <person name="Hirakawa H."/>
            <person name="Shirasawa K."/>
            <person name="Vercoe P."/>
            <person name="Stefanova K."/>
            <person name="Durmic Z."/>
            <person name="Nichols P."/>
            <person name="Revell C."/>
            <person name="Isobe S.N."/>
            <person name="Edwards D."/>
            <person name="Erskine W."/>
        </authorList>
    </citation>
    <scope>NUCLEOTIDE SEQUENCE [LARGE SCALE GENOMIC DNA]</scope>
    <source>
        <strain evidence="4">cv. Daliak</strain>
    </source>
</reference>
<keyword evidence="4" id="KW-1185">Reference proteome</keyword>
<evidence type="ECO:0000259" key="2">
    <source>
        <dbReference type="Pfam" id="PF01466"/>
    </source>
</evidence>
<name>A0A2Z6PCR9_TRISU</name>
<dbReference type="InterPro" id="IPR016072">
    <property type="entry name" value="Skp1_comp_dimer"/>
</dbReference>
<proteinExistence type="predicted"/>
<dbReference type="EMBL" id="DF974284">
    <property type="protein sequence ID" value="GAU47122.1"/>
    <property type="molecule type" value="Genomic_DNA"/>
</dbReference>
<dbReference type="GO" id="GO:0006511">
    <property type="term" value="P:ubiquitin-dependent protein catabolic process"/>
    <property type="evidence" value="ECO:0007669"/>
    <property type="project" value="InterPro"/>
</dbReference>
<evidence type="ECO:0000313" key="3">
    <source>
        <dbReference type="EMBL" id="GAU47122.1"/>
    </source>
</evidence>
<organism evidence="3 4">
    <name type="scientific">Trifolium subterraneum</name>
    <name type="common">Subterranean clover</name>
    <dbReference type="NCBI Taxonomy" id="3900"/>
    <lineage>
        <taxon>Eukaryota</taxon>
        <taxon>Viridiplantae</taxon>
        <taxon>Streptophyta</taxon>
        <taxon>Embryophyta</taxon>
        <taxon>Tracheophyta</taxon>
        <taxon>Spermatophyta</taxon>
        <taxon>Magnoliopsida</taxon>
        <taxon>eudicotyledons</taxon>
        <taxon>Gunneridae</taxon>
        <taxon>Pentapetalae</taxon>
        <taxon>rosids</taxon>
        <taxon>fabids</taxon>
        <taxon>Fabales</taxon>
        <taxon>Fabaceae</taxon>
        <taxon>Papilionoideae</taxon>
        <taxon>50 kb inversion clade</taxon>
        <taxon>NPAAA clade</taxon>
        <taxon>Hologalegina</taxon>
        <taxon>IRL clade</taxon>
        <taxon>Trifolieae</taxon>
        <taxon>Trifolium</taxon>
    </lineage>
</organism>
<feature type="domain" description="SKP1 component dimerisation" evidence="2">
    <location>
        <begin position="72"/>
        <end position="113"/>
    </location>
</feature>